<accession>A0ABV2R7S8</accession>
<dbReference type="Proteomes" id="UP001549313">
    <property type="component" value="Unassembled WGS sequence"/>
</dbReference>
<proteinExistence type="predicted"/>
<dbReference type="InterPro" id="IPR040677">
    <property type="entry name" value="LPD7"/>
</dbReference>
<dbReference type="Pfam" id="PF18821">
    <property type="entry name" value="LPD7"/>
    <property type="match status" value="1"/>
</dbReference>
<feature type="region of interest" description="Disordered" evidence="1">
    <location>
        <begin position="1"/>
        <end position="34"/>
    </location>
</feature>
<evidence type="ECO:0000313" key="3">
    <source>
        <dbReference type="EMBL" id="MET4682639.1"/>
    </source>
</evidence>
<comment type="caution">
    <text evidence="3">The sequence shown here is derived from an EMBL/GenBank/DDBJ whole genome shotgun (WGS) entry which is preliminary data.</text>
</comment>
<organism evidence="3 4">
    <name type="scientific">Brevundimonas faecalis</name>
    <dbReference type="NCBI Taxonomy" id="947378"/>
    <lineage>
        <taxon>Bacteria</taxon>
        <taxon>Pseudomonadati</taxon>
        <taxon>Pseudomonadota</taxon>
        <taxon>Alphaproteobacteria</taxon>
        <taxon>Caulobacterales</taxon>
        <taxon>Caulobacteraceae</taxon>
        <taxon>Brevundimonas</taxon>
    </lineage>
</organism>
<feature type="compositionally biased region" description="Basic and acidic residues" evidence="1">
    <location>
        <begin position="17"/>
        <end position="33"/>
    </location>
</feature>
<name>A0ABV2R7S8_9CAUL</name>
<feature type="region of interest" description="Disordered" evidence="1">
    <location>
        <begin position="127"/>
        <end position="149"/>
    </location>
</feature>
<dbReference type="RefSeq" id="WP_354087584.1">
    <property type="nucleotide sequence ID" value="NZ_JBEPTF010000001.1"/>
</dbReference>
<sequence>MRAPLPATGGPAPDNHLGPDRARHGEKSERSILKGDMPSALLDRYLIERDRQGRPQAFFRDPRATEPAFRDHGRRLSTPHAYPDTIGDMLKVARHRGWTRLRVEGDEAFRRDVWIQARAQGLEVSGYRPRERDRQAAGETSPALNTARAPTVDLDRRLKMAAGVVRKLVSDPEARHRLLNRAAALVSLRRDREPSERSRPRNTDRSR</sequence>
<dbReference type="EMBL" id="JBEPTF010000001">
    <property type="protein sequence ID" value="MET4682639.1"/>
    <property type="molecule type" value="Genomic_DNA"/>
</dbReference>
<keyword evidence="4" id="KW-1185">Reference proteome</keyword>
<evidence type="ECO:0000259" key="2">
    <source>
        <dbReference type="Pfam" id="PF18821"/>
    </source>
</evidence>
<evidence type="ECO:0000256" key="1">
    <source>
        <dbReference type="SAM" id="MobiDB-lite"/>
    </source>
</evidence>
<evidence type="ECO:0000313" key="4">
    <source>
        <dbReference type="Proteomes" id="UP001549313"/>
    </source>
</evidence>
<gene>
    <name evidence="3" type="ORF">ABIE19_000548</name>
</gene>
<reference evidence="3 4" key="1">
    <citation type="submission" date="2024-06" db="EMBL/GenBank/DDBJ databases">
        <title>Sorghum-associated microbial communities from plants grown in Nebraska, USA.</title>
        <authorList>
            <person name="Schachtman D."/>
        </authorList>
    </citation>
    <scope>NUCLEOTIDE SEQUENCE [LARGE SCALE GENOMIC DNA]</scope>
    <source>
        <strain evidence="3 4">2814</strain>
    </source>
</reference>
<protein>
    <recommendedName>
        <fullName evidence="2">Large polyvalent protein-associated domain-containing protein</fullName>
    </recommendedName>
</protein>
<feature type="domain" description="Large polyvalent protein-associated" evidence="2">
    <location>
        <begin position="42"/>
        <end position="135"/>
    </location>
</feature>